<gene>
    <name evidence="2" type="ORF">BGW38_008664</name>
</gene>
<feature type="region of interest" description="Disordered" evidence="1">
    <location>
        <begin position="1"/>
        <end position="141"/>
    </location>
</feature>
<dbReference type="OrthoDB" id="1738954at2759"/>
<feature type="compositionally biased region" description="Polar residues" evidence="1">
    <location>
        <begin position="158"/>
        <end position="172"/>
    </location>
</feature>
<evidence type="ECO:0000256" key="1">
    <source>
        <dbReference type="SAM" id="MobiDB-lite"/>
    </source>
</evidence>
<accession>A0A9P6FK06</accession>
<feature type="compositionally biased region" description="Basic residues" evidence="1">
    <location>
        <begin position="10"/>
        <end position="20"/>
    </location>
</feature>
<feature type="region of interest" description="Disordered" evidence="1">
    <location>
        <begin position="158"/>
        <end position="181"/>
    </location>
</feature>
<sequence>MAPFFAQLKKLVRHGKKKRKDPIQTRDSGTSLSTHSPSPSHPHSRSLSASQPTGGSPTSIAKHLPPPRPATPPRLNTAPTIDPVQMHYPLDLNSTKYSHNDSNTLHDLSLANDPQAPSSKHASPTPISMENPLPSPHSMDLGQVAPAATTIAHSSSSNTIAAFGQNNNTETASRMVAEEREQRRRLPVYEGLERYTLLEKMG</sequence>
<feature type="compositionally biased region" description="Low complexity" evidence="1">
    <location>
        <begin position="28"/>
        <end position="38"/>
    </location>
</feature>
<dbReference type="AlphaFoldDB" id="A0A9P6FK06"/>
<dbReference type="Proteomes" id="UP000780801">
    <property type="component" value="Unassembled WGS sequence"/>
</dbReference>
<proteinExistence type="predicted"/>
<keyword evidence="3" id="KW-1185">Reference proteome</keyword>
<comment type="caution">
    <text evidence="2">The sequence shown here is derived from an EMBL/GenBank/DDBJ whole genome shotgun (WGS) entry which is preliminary data.</text>
</comment>
<evidence type="ECO:0000313" key="2">
    <source>
        <dbReference type="EMBL" id="KAF9571244.1"/>
    </source>
</evidence>
<organism evidence="2 3">
    <name type="scientific">Lunasporangiospora selenospora</name>
    <dbReference type="NCBI Taxonomy" id="979761"/>
    <lineage>
        <taxon>Eukaryota</taxon>
        <taxon>Fungi</taxon>
        <taxon>Fungi incertae sedis</taxon>
        <taxon>Mucoromycota</taxon>
        <taxon>Mortierellomycotina</taxon>
        <taxon>Mortierellomycetes</taxon>
        <taxon>Mortierellales</taxon>
        <taxon>Mortierellaceae</taxon>
        <taxon>Lunasporangiospora</taxon>
    </lineage>
</organism>
<feature type="non-terminal residue" evidence="2">
    <location>
        <position position="202"/>
    </location>
</feature>
<evidence type="ECO:0000313" key="3">
    <source>
        <dbReference type="Proteomes" id="UP000780801"/>
    </source>
</evidence>
<protein>
    <submittedName>
        <fullName evidence="2">Uncharacterized protein</fullName>
    </submittedName>
</protein>
<dbReference type="EMBL" id="JAABOA010006020">
    <property type="protein sequence ID" value="KAF9571244.1"/>
    <property type="molecule type" value="Genomic_DNA"/>
</dbReference>
<name>A0A9P6FK06_9FUNG</name>
<reference evidence="2" key="1">
    <citation type="journal article" date="2020" name="Fungal Divers.">
        <title>Resolving the Mortierellaceae phylogeny through synthesis of multi-gene phylogenetics and phylogenomics.</title>
        <authorList>
            <person name="Vandepol N."/>
            <person name="Liber J."/>
            <person name="Desiro A."/>
            <person name="Na H."/>
            <person name="Kennedy M."/>
            <person name="Barry K."/>
            <person name="Grigoriev I.V."/>
            <person name="Miller A.N."/>
            <person name="O'Donnell K."/>
            <person name="Stajich J.E."/>
            <person name="Bonito G."/>
        </authorList>
    </citation>
    <scope>NUCLEOTIDE SEQUENCE</scope>
    <source>
        <strain evidence="2">KOD1015</strain>
    </source>
</reference>
<feature type="compositionally biased region" description="Polar residues" evidence="1">
    <location>
        <begin position="115"/>
        <end position="128"/>
    </location>
</feature>
<feature type="compositionally biased region" description="Polar residues" evidence="1">
    <location>
        <begin position="92"/>
        <end position="106"/>
    </location>
</feature>